<sequence length="282" mass="30502">MNPARSAPPSPRSAAGSFRIAAIQTVSGPDVAQNLEVVAGLVAEAAATGARLVALPEYFPVISADEQAKVRIREHDGSGPLQSCLADLAQRHGVWLVGGTIPLVAEADDKVRNSTLVFDDQGRRVARYDKIHLFGFQRGAERYDESASIEAGAEVCAFDAPVGRVGLSVCYDLRFPELFRAMREVDLIILPAAFTYTTGRAHWEVLLRARAIENQCYVMAPAQGGRHPSGRVTWGHTMIIDPWGEVLACQEEGPGVVLADLDPARIASVRESLPALRHRCLV</sequence>
<keyword evidence="4" id="KW-0808">Transferase</keyword>
<dbReference type="Pfam" id="PF00795">
    <property type="entry name" value="CN_hydrolase"/>
    <property type="match status" value="1"/>
</dbReference>
<dbReference type="PROSITE" id="PS50263">
    <property type="entry name" value="CN_HYDROLASE"/>
    <property type="match status" value="1"/>
</dbReference>
<evidence type="ECO:0000313" key="4">
    <source>
        <dbReference type="EMBL" id="AMO38891.1"/>
    </source>
</evidence>
<protein>
    <submittedName>
        <fullName evidence="4">Acyltransferase</fullName>
    </submittedName>
</protein>
<dbReference type="InterPro" id="IPR001110">
    <property type="entry name" value="UPF0012_CS"/>
</dbReference>
<keyword evidence="4" id="KW-0012">Acyltransferase</keyword>
<feature type="domain" description="CN hydrolase" evidence="3">
    <location>
        <begin position="18"/>
        <end position="263"/>
    </location>
</feature>
<dbReference type="Proteomes" id="UP000036902">
    <property type="component" value="Chromosome"/>
</dbReference>
<dbReference type="AlphaFoldDB" id="A0A127KAH0"/>
<dbReference type="InterPro" id="IPR003010">
    <property type="entry name" value="C-N_Hydrolase"/>
</dbReference>
<name>A0A127KAH0_9RHOO</name>
<reference evidence="5" key="1">
    <citation type="submission" date="2016-03" db="EMBL/GenBank/DDBJ databases">
        <authorList>
            <person name="Ma C."/>
            <person name="Zhou S."/>
            <person name="Yang G."/>
        </authorList>
    </citation>
    <scope>NUCLEOTIDE SEQUENCE [LARGE SCALE GENOMIC DNA]</scope>
    <source>
        <strain evidence="5">SgZ-1</strain>
    </source>
</reference>
<comment type="similarity">
    <text evidence="1">Belongs to the carbon-nitrogen hydrolase superfamily. NIT1/NIT2 family.</text>
</comment>
<accession>A0A127KAH0</accession>
<dbReference type="InterPro" id="IPR036526">
    <property type="entry name" value="C-N_Hydrolase_sf"/>
</dbReference>
<dbReference type="GO" id="GO:0016746">
    <property type="term" value="F:acyltransferase activity"/>
    <property type="evidence" value="ECO:0007669"/>
    <property type="project" value="UniProtKB-KW"/>
</dbReference>
<dbReference type="RefSeq" id="WP_048708518.1">
    <property type="nucleotide sequence ID" value="NZ_CP014646.1"/>
</dbReference>
<dbReference type="Gene3D" id="3.60.110.10">
    <property type="entry name" value="Carbon-nitrogen hydrolase"/>
    <property type="match status" value="1"/>
</dbReference>
<keyword evidence="5" id="KW-1185">Reference proteome</keyword>
<dbReference type="STRING" id="1134435.AC731_019265"/>
<evidence type="ECO:0000259" key="3">
    <source>
        <dbReference type="PROSITE" id="PS50263"/>
    </source>
</evidence>
<dbReference type="PANTHER" id="PTHR23088">
    <property type="entry name" value="NITRILASE-RELATED"/>
    <property type="match status" value="1"/>
</dbReference>
<dbReference type="SUPFAM" id="SSF56317">
    <property type="entry name" value="Carbon-nitrogen hydrolase"/>
    <property type="match status" value="1"/>
</dbReference>
<dbReference type="InterPro" id="IPR045254">
    <property type="entry name" value="Nit1/2_C-N_Hydrolase"/>
</dbReference>
<dbReference type="EMBL" id="CP014646">
    <property type="protein sequence ID" value="AMO38891.1"/>
    <property type="molecule type" value="Genomic_DNA"/>
</dbReference>
<keyword evidence="2" id="KW-0378">Hydrolase</keyword>
<dbReference type="PROSITE" id="PS01227">
    <property type="entry name" value="UPF0012"/>
    <property type="match status" value="1"/>
</dbReference>
<evidence type="ECO:0000256" key="2">
    <source>
        <dbReference type="ARBA" id="ARBA00022801"/>
    </source>
</evidence>
<proteinExistence type="inferred from homology"/>
<dbReference type="PANTHER" id="PTHR23088:SF27">
    <property type="entry name" value="DEAMINATED GLUTATHIONE AMIDASE"/>
    <property type="match status" value="1"/>
</dbReference>
<evidence type="ECO:0000256" key="1">
    <source>
        <dbReference type="ARBA" id="ARBA00010613"/>
    </source>
</evidence>
<gene>
    <name evidence="4" type="ORF">AC731_019265</name>
</gene>
<dbReference type="CDD" id="cd07572">
    <property type="entry name" value="nit"/>
    <property type="match status" value="1"/>
</dbReference>
<organism evidence="4 5">
    <name type="scientific">Thauera humireducens</name>
    <dbReference type="NCBI Taxonomy" id="1134435"/>
    <lineage>
        <taxon>Bacteria</taxon>
        <taxon>Pseudomonadati</taxon>
        <taxon>Pseudomonadota</taxon>
        <taxon>Betaproteobacteria</taxon>
        <taxon>Rhodocyclales</taxon>
        <taxon>Zoogloeaceae</taxon>
        <taxon>Thauera</taxon>
    </lineage>
</organism>
<dbReference type="GO" id="GO:0016811">
    <property type="term" value="F:hydrolase activity, acting on carbon-nitrogen (but not peptide) bonds, in linear amides"/>
    <property type="evidence" value="ECO:0007669"/>
    <property type="project" value="InterPro"/>
</dbReference>
<evidence type="ECO:0000313" key="5">
    <source>
        <dbReference type="Proteomes" id="UP000036902"/>
    </source>
</evidence>
<dbReference type="KEGG" id="thu:AC731_019265"/>